<evidence type="ECO:0000256" key="1">
    <source>
        <dbReference type="SAM" id="MobiDB-lite"/>
    </source>
</evidence>
<dbReference type="OrthoDB" id="21502at2759"/>
<dbReference type="InterPro" id="IPR023213">
    <property type="entry name" value="CAT-like_dom_sf"/>
</dbReference>
<accession>A0A8H4KVU3</accession>
<protein>
    <submittedName>
        <fullName evidence="2">Alpha-1,2-mannosidase family protein</fullName>
    </submittedName>
</protein>
<feature type="region of interest" description="Disordered" evidence="1">
    <location>
        <begin position="115"/>
        <end position="136"/>
    </location>
</feature>
<proteinExistence type="predicted"/>
<dbReference type="Proteomes" id="UP000605986">
    <property type="component" value="Unassembled WGS sequence"/>
</dbReference>
<reference evidence="2" key="1">
    <citation type="submission" date="2020-01" db="EMBL/GenBank/DDBJ databases">
        <title>Identification and distribution of gene clusters putatively required for synthesis of sphingolipid metabolism inhibitors in phylogenetically diverse species of the filamentous fungus Fusarium.</title>
        <authorList>
            <person name="Kim H.-S."/>
            <person name="Busman M."/>
            <person name="Brown D.W."/>
            <person name="Divon H."/>
            <person name="Uhlig S."/>
            <person name="Proctor R.H."/>
        </authorList>
    </citation>
    <scope>NUCLEOTIDE SEQUENCE</scope>
    <source>
        <strain evidence="2">NRRL 53441</strain>
    </source>
</reference>
<dbReference type="Gene3D" id="3.30.559.10">
    <property type="entry name" value="Chloramphenicol acetyltransferase-like domain"/>
    <property type="match status" value="1"/>
</dbReference>
<sequence length="200" mass="22024">MMTLSGAVNIRGRHANLPKSKRYIHNALAFSGTRLPVCRDTPLVDIAVQSRRAVNKATTQASIDRSLAVMKEMHRSGRSMHVCEPFEMSYATTNWSGAWMNIDFSPASKHKTCGTDSSTTGNSPNGTIANGKPDSNNGSVVCEPTLVFGQALARDMSIFRYNSQIMSKTKEGYWVDFASSVKNMRLIDQLLKQNPSLEGF</sequence>
<dbReference type="EMBL" id="JAADJG010000034">
    <property type="protein sequence ID" value="KAF4457121.1"/>
    <property type="molecule type" value="Genomic_DNA"/>
</dbReference>
<keyword evidence="3" id="KW-1185">Reference proteome</keyword>
<name>A0A8H4KVU3_9HYPO</name>
<evidence type="ECO:0000313" key="3">
    <source>
        <dbReference type="Proteomes" id="UP000605986"/>
    </source>
</evidence>
<dbReference type="AlphaFoldDB" id="A0A8H4KVU3"/>
<gene>
    <name evidence="2" type="ORF">F53441_909</name>
</gene>
<organism evidence="2 3">
    <name type="scientific">Fusarium austroafricanum</name>
    <dbReference type="NCBI Taxonomy" id="2364996"/>
    <lineage>
        <taxon>Eukaryota</taxon>
        <taxon>Fungi</taxon>
        <taxon>Dikarya</taxon>
        <taxon>Ascomycota</taxon>
        <taxon>Pezizomycotina</taxon>
        <taxon>Sordariomycetes</taxon>
        <taxon>Hypocreomycetidae</taxon>
        <taxon>Hypocreales</taxon>
        <taxon>Nectriaceae</taxon>
        <taxon>Fusarium</taxon>
        <taxon>Fusarium concolor species complex</taxon>
    </lineage>
</organism>
<comment type="caution">
    <text evidence="2">The sequence shown here is derived from an EMBL/GenBank/DDBJ whole genome shotgun (WGS) entry which is preliminary data.</text>
</comment>
<evidence type="ECO:0000313" key="2">
    <source>
        <dbReference type="EMBL" id="KAF4457121.1"/>
    </source>
</evidence>